<reference evidence="3 4" key="1">
    <citation type="submission" date="2023-10" db="EMBL/GenBank/DDBJ databases">
        <title>Chromosome-scale genome assembly provides insights into flower coloration mechanisms of Canna indica.</title>
        <authorList>
            <person name="Li C."/>
        </authorList>
    </citation>
    <scope>NUCLEOTIDE SEQUENCE [LARGE SCALE GENOMIC DNA]</scope>
    <source>
        <tissue evidence="3">Flower</tissue>
    </source>
</reference>
<accession>A0AAQ3QAH5</accession>
<dbReference type="PROSITE" id="PS51257">
    <property type="entry name" value="PROKAR_LIPOPROTEIN"/>
    <property type="match status" value="1"/>
</dbReference>
<organism evidence="3 4">
    <name type="scientific">Canna indica</name>
    <name type="common">Indian-shot</name>
    <dbReference type="NCBI Taxonomy" id="4628"/>
    <lineage>
        <taxon>Eukaryota</taxon>
        <taxon>Viridiplantae</taxon>
        <taxon>Streptophyta</taxon>
        <taxon>Embryophyta</taxon>
        <taxon>Tracheophyta</taxon>
        <taxon>Spermatophyta</taxon>
        <taxon>Magnoliopsida</taxon>
        <taxon>Liliopsida</taxon>
        <taxon>Zingiberales</taxon>
        <taxon>Cannaceae</taxon>
        <taxon>Canna</taxon>
    </lineage>
</organism>
<sequence length="137" mass="14408">MPAEGDRSVSCCIWFTSCFFFLILLVGGALLVLYIALPDSPDTDWLPVAGMALVAIPWLFWILMCVYRYITRPKDDIERPPMRAAAVAPATGSGATYTNNAASAARREAAAAPAAGAGGGDSSLASHESEVPLALSM</sequence>
<proteinExistence type="predicted"/>
<dbReference type="Proteomes" id="UP001327560">
    <property type="component" value="Chromosome 3"/>
</dbReference>
<protein>
    <submittedName>
        <fullName evidence="3">Uncharacterized protein</fullName>
    </submittedName>
</protein>
<name>A0AAQ3QAH5_9LILI</name>
<feature type="transmembrane region" description="Helical" evidence="2">
    <location>
        <begin position="48"/>
        <end position="70"/>
    </location>
</feature>
<dbReference type="EMBL" id="CP136892">
    <property type="protein sequence ID" value="WOL02356.1"/>
    <property type="molecule type" value="Genomic_DNA"/>
</dbReference>
<feature type="region of interest" description="Disordered" evidence="1">
    <location>
        <begin position="113"/>
        <end position="137"/>
    </location>
</feature>
<keyword evidence="2" id="KW-0812">Transmembrane</keyword>
<evidence type="ECO:0000313" key="4">
    <source>
        <dbReference type="Proteomes" id="UP001327560"/>
    </source>
</evidence>
<keyword evidence="2" id="KW-0472">Membrane</keyword>
<evidence type="ECO:0000256" key="1">
    <source>
        <dbReference type="SAM" id="MobiDB-lite"/>
    </source>
</evidence>
<evidence type="ECO:0000256" key="2">
    <source>
        <dbReference type="SAM" id="Phobius"/>
    </source>
</evidence>
<evidence type="ECO:0000313" key="3">
    <source>
        <dbReference type="EMBL" id="WOL02356.1"/>
    </source>
</evidence>
<dbReference type="AlphaFoldDB" id="A0AAQ3QAH5"/>
<gene>
    <name evidence="3" type="ORF">Cni_G11075</name>
</gene>
<dbReference type="PANTHER" id="PTHR34964:SF1">
    <property type="entry name" value="MEMBRANE LIPOPROTEIN"/>
    <property type="match status" value="1"/>
</dbReference>
<keyword evidence="4" id="KW-1185">Reference proteome</keyword>
<feature type="transmembrane region" description="Helical" evidence="2">
    <location>
        <begin position="12"/>
        <end position="36"/>
    </location>
</feature>
<dbReference type="PANTHER" id="PTHR34964">
    <property type="entry name" value="MEMBRANE LIPOPROTEIN-RELATED"/>
    <property type="match status" value="1"/>
</dbReference>
<keyword evidence="2" id="KW-1133">Transmembrane helix</keyword>